<dbReference type="InterPro" id="IPR043502">
    <property type="entry name" value="DNA/RNA_pol_sf"/>
</dbReference>
<dbReference type="PANTHER" id="PTHR37984">
    <property type="entry name" value="PROTEIN CBG26694"/>
    <property type="match status" value="1"/>
</dbReference>
<keyword evidence="3" id="KW-0548">Nucleotidyltransferase</keyword>
<name>A0ABN7A5L0_9HEMI</name>
<dbReference type="Pfam" id="PF00078">
    <property type="entry name" value="RVT_1"/>
    <property type="match status" value="1"/>
</dbReference>
<evidence type="ECO:0000256" key="3">
    <source>
        <dbReference type="ARBA" id="ARBA00022695"/>
    </source>
</evidence>
<dbReference type="SUPFAM" id="SSF50630">
    <property type="entry name" value="Acid proteases"/>
    <property type="match status" value="1"/>
</dbReference>
<dbReference type="InterPro" id="IPR050951">
    <property type="entry name" value="Retrovirus_Pol_polyprotein"/>
</dbReference>
<dbReference type="SUPFAM" id="SSF56672">
    <property type="entry name" value="DNA/RNA polymerases"/>
    <property type="match status" value="1"/>
</dbReference>
<dbReference type="InterPro" id="IPR000477">
    <property type="entry name" value="RT_dom"/>
</dbReference>
<accession>A0ABN7A5L0</accession>
<keyword evidence="2" id="KW-0808">Transferase</keyword>
<feature type="compositionally biased region" description="Polar residues" evidence="7">
    <location>
        <begin position="169"/>
        <end position="184"/>
    </location>
</feature>
<organism evidence="9 10">
    <name type="scientific">Nesidiocoris tenuis</name>
    <dbReference type="NCBI Taxonomy" id="355587"/>
    <lineage>
        <taxon>Eukaryota</taxon>
        <taxon>Metazoa</taxon>
        <taxon>Ecdysozoa</taxon>
        <taxon>Arthropoda</taxon>
        <taxon>Hexapoda</taxon>
        <taxon>Insecta</taxon>
        <taxon>Pterygota</taxon>
        <taxon>Neoptera</taxon>
        <taxon>Paraneoptera</taxon>
        <taxon>Hemiptera</taxon>
        <taxon>Heteroptera</taxon>
        <taxon>Panheteroptera</taxon>
        <taxon>Cimicomorpha</taxon>
        <taxon>Miridae</taxon>
        <taxon>Dicyphina</taxon>
        <taxon>Nesidiocoris</taxon>
    </lineage>
</organism>
<dbReference type="InterPro" id="IPR041588">
    <property type="entry name" value="Integrase_H2C2"/>
</dbReference>
<dbReference type="InterPro" id="IPR043128">
    <property type="entry name" value="Rev_trsase/Diguanyl_cyclase"/>
</dbReference>
<dbReference type="InterPro" id="IPR012337">
    <property type="entry name" value="RNaseH-like_sf"/>
</dbReference>
<sequence>MSSLETAVEKLTTLVTQLATLQAQSVSRQSVARFSFPEHKAPEAVDEYLKRFKLQLQLSAVPKENECDYLRVHMGSELNIALKSLAYPKQVEALTFAEAEKFLVDHFVKARNKYSEAIKFRRIVQEQTESITAFVAAACDDIRNEIVSRKPEKFEEAVKIAMERESTHEASTIAKTTENSSQHSFTRESRPRLKRSLRSRSFSRHRSNSSQRSNSTSSRRVYSSARQPSPGGAQKPAKPCYGCGDFHWRVECPYRNKQCPKCSRFNHSPQYCRNSSYGNNNSRSRAHYIASEEAAPLPSHTYDPGNFSSDFLQNSIVSVHSVNRQIIPRILIDVAIEGIPLKMELDSGGSCSFVSKETFTKFSTNSEIRILPTDLTFTSYTQHKFQCVGYALVNVSYRGRTLKLKLFIADFPAESIFGRQWIAHFADLLPSFQELCSSKQNSISNPQNSPTPSSTSENQQLKDLLTKYDHLFSDSAGTLVGPPVELHLRPDATPKFARARPIPFALIGPYAAEIDKKINSGLYKKVTHSEWASPTHVVVKNGKIRITGDYKSTLNPQLIVDEHPIPRIEELFHRIRHAKFFAKIDVTDAFMTLVCTDKACEVMTLNTPTHGLIRPTRAQYGVSSIPAIWQRRLEEVLRGLDSSLNFYDDILVFSTSSAGLLRALGEVFARLDKSGIKLKKTKCAFLLQSVEYLGHRIDGNGLHKLDTHVRDLLQAKRPENFDELRTFIGKVNFYHAFMPNLSAATFPLREMLKAPQFKWTPSGLNAFKALREELASDRVLMPYSPDLPLILAVDASPVGLGAVLSHVLPNNVERPISYASKALSPAEKSYSQVDREGLSVVWGVKRFFQFLYGREFTIYTDNKAVSHIFAPDALLPKFTLSRLANYANYLAQFQYKIKHRPGSQNANADYLSRSIPQSVIAFSVNALRVADGNAEFEEEGLHDEFDQFMFDQVSQLPVSHEDIAAETLKDPTLSPILHALREGKDLRAMGYTGPEKDFNLHCGCLMNGHRVVIPKKFQRQLLNELHLGHIGIVKMKGLARSLIYWPKIDEEIEGIAKSCPNCLAHSKSPPIQRSHHWEYPRAAWDRVHLDYAGPVCGKYLLIIVDAYSKWLQVKITSSTTTEATCRLLDDTFSTFGAPVTIVSDNGPQFASAEFRRFLQEAGVRFHKRTAPYHPSTNGQAERCVQTIKRALATCGATPNTLQRTVNQFIQQYLKVPHQTTGEPPSLLFLGRTIRTRLDCVKPDLQGKLQRRFDEEPKTSPPVFAPGQPVMLRSFSAGSTPWVKGRIVKRLGNLHYEVAHGKDIHRRHVDQLKGFIEPTVTPVVRPQVRFAAGPSSEPVTTSQPVSELPPLPPPVPRSPVRLPPTAESLEPTSPLVRPTRDRRAPRRYTPSYYD</sequence>
<feature type="compositionally biased region" description="Low complexity" evidence="7">
    <location>
        <begin position="208"/>
        <end position="226"/>
    </location>
</feature>
<dbReference type="InterPro" id="IPR001584">
    <property type="entry name" value="Integrase_cat-core"/>
</dbReference>
<dbReference type="InterPro" id="IPR021109">
    <property type="entry name" value="Peptidase_aspartic_dom_sf"/>
</dbReference>
<dbReference type="Gene3D" id="1.10.340.70">
    <property type="match status" value="1"/>
</dbReference>
<dbReference type="Pfam" id="PF17919">
    <property type="entry name" value="RT_RNaseH_2"/>
    <property type="match status" value="1"/>
</dbReference>
<dbReference type="Gene3D" id="3.30.70.270">
    <property type="match status" value="2"/>
</dbReference>
<dbReference type="InterPro" id="IPR041577">
    <property type="entry name" value="RT_RNaseH_2"/>
</dbReference>
<dbReference type="EC" id="2.7.7.49" evidence="1"/>
<keyword evidence="5" id="KW-0255">Endonuclease</keyword>
<dbReference type="Gene3D" id="3.10.10.10">
    <property type="entry name" value="HIV Type 1 Reverse Transcriptase, subunit A, domain 1"/>
    <property type="match status" value="1"/>
</dbReference>
<dbReference type="Gene3D" id="3.10.20.370">
    <property type="match status" value="1"/>
</dbReference>
<evidence type="ECO:0000256" key="4">
    <source>
        <dbReference type="ARBA" id="ARBA00022722"/>
    </source>
</evidence>
<evidence type="ECO:0000313" key="9">
    <source>
        <dbReference type="EMBL" id="BES87335.1"/>
    </source>
</evidence>
<dbReference type="SUPFAM" id="SSF53098">
    <property type="entry name" value="Ribonuclease H-like"/>
    <property type="match status" value="1"/>
</dbReference>
<evidence type="ECO:0000256" key="5">
    <source>
        <dbReference type="ARBA" id="ARBA00022759"/>
    </source>
</evidence>
<feature type="region of interest" description="Disordered" evidence="7">
    <location>
        <begin position="165"/>
        <end position="237"/>
    </location>
</feature>
<dbReference type="Proteomes" id="UP001307889">
    <property type="component" value="Chromosome 1"/>
</dbReference>
<feature type="compositionally biased region" description="Pro residues" evidence="7">
    <location>
        <begin position="1346"/>
        <end position="1356"/>
    </location>
</feature>
<evidence type="ECO:0000259" key="8">
    <source>
        <dbReference type="PROSITE" id="PS50994"/>
    </source>
</evidence>
<feature type="compositionally biased region" description="Basic residues" evidence="7">
    <location>
        <begin position="192"/>
        <end position="207"/>
    </location>
</feature>
<keyword evidence="6" id="KW-0511">Multifunctional enzyme</keyword>
<dbReference type="CDD" id="cd01647">
    <property type="entry name" value="RT_LTR"/>
    <property type="match status" value="1"/>
</dbReference>
<proteinExistence type="predicted"/>
<feature type="domain" description="Integrase catalytic" evidence="8">
    <location>
        <begin position="1076"/>
        <end position="1232"/>
    </location>
</feature>
<feature type="region of interest" description="Disordered" evidence="7">
    <location>
        <begin position="439"/>
        <end position="458"/>
    </location>
</feature>
<keyword evidence="10" id="KW-1185">Reference proteome</keyword>
<dbReference type="InterPro" id="IPR036397">
    <property type="entry name" value="RNaseH_sf"/>
</dbReference>
<dbReference type="Pfam" id="PF00665">
    <property type="entry name" value="rve"/>
    <property type="match status" value="1"/>
</dbReference>
<evidence type="ECO:0000256" key="7">
    <source>
        <dbReference type="SAM" id="MobiDB-lite"/>
    </source>
</evidence>
<evidence type="ECO:0000313" key="10">
    <source>
        <dbReference type="Proteomes" id="UP001307889"/>
    </source>
</evidence>
<feature type="region of interest" description="Disordered" evidence="7">
    <location>
        <begin position="1331"/>
        <end position="1393"/>
    </location>
</feature>
<reference evidence="9 10" key="1">
    <citation type="submission" date="2023-09" db="EMBL/GenBank/DDBJ databases">
        <title>Nesidiocoris tenuis whole genome shotgun sequence.</title>
        <authorList>
            <person name="Shibata T."/>
            <person name="Shimoda M."/>
            <person name="Kobayashi T."/>
            <person name="Uehara T."/>
        </authorList>
    </citation>
    <scope>NUCLEOTIDE SEQUENCE [LARGE SCALE GENOMIC DNA]</scope>
    <source>
        <strain evidence="9 10">Japan</strain>
    </source>
</reference>
<dbReference type="PROSITE" id="PS50994">
    <property type="entry name" value="INTEGRASE"/>
    <property type="match status" value="1"/>
</dbReference>
<gene>
    <name evidence="9" type="ORF">NTJ_00140</name>
</gene>
<dbReference type="Pfam" id="PF17921">
    <property type="entry name" value="Integrase_H2C2"/>
    <property type="match status" value="1"/>
</dbReference>
<keyword evidence="5" id="KW-0378">Hydrolase</keyword>
<dbReference type="Gene3D" id="3.30.420.10">
    <property type="entry name" value="Ribonuclease H-like superfamily/Ribonuclease H"/>
    <property type="match status" value="1"/>
</dbReference>
<keyword evidence="4" id="KW-0540">Nuclease</keyword>
<evidence type="ECO:0000256" key="6">
    <source>
        <dbReference type="ARBA" id="ARBA00023268"/>
    </source>
</evidence>
<dbReference type="EMBL" id="AP028909">
    <property type="protein sequence ID" value="BES87335.1"/>
    <property type="molecule type" value="Genomic_DNA"/>
</dbReference>
<evidence type="ECO:0000256" key="1">
    <source>
        <dbReference type="ARBA" id="ARBA00012493"/>
    </source>
</evidence>
<dbReference type="Gene3D" id="2.40.70.10">
    <property type="entry name" value="Acid Proteases"/>
    <property type="match status" value="1"/>
</dbReference>
<dbReference type="CDD" id="cd09274">
    <property type="entry name" value="RNase_HI_RT_Ty3"/>
    <property type="match status" value="1"/>
</dbReference>
<dbReference type="PANTHER" id="PTHR37984:SF5">
    <property type="entry name" value="PROTEIN NYNRIN-LIKE"/>
    <property type="match status" value="1"/>
</dbReference>
<evidence type="ECO:0000256" key="2">
    <source>
        <dbReference type="ARBA" id="ARBA00022679"/>
    </source>
</evidence>
<protein>
    <recommendedName>
        <fullName evidence="1">RNA-directed DNA polymerase</fullName>
        <ecNumber evidence="1">2.7.7.49</ecNumber>
    </recommendedName>
</protein>